<dbReference type="Proteomes" id="UP001412239">
    <property type="component" value="Unassembled WGS sequence"/>
</dbReference>
<name>A0A292PHU4_9PEZI</name>
<keyword evidence="2" id="KW-1185">Reference proteome</keyword>
<protein>
    <submittedName>
        <fullName evidence="1">Uncharacterized protein</fullName>
    </submittedName>
</protein>
<evidence type="ECO:0000313" key="1">
    <source>
        <dbReference type="EMBL" id="CUS06759.1"/>
    </source>
</evidence>
<proteinExistence type="predicted"/>
<reference evidence="1" key="1">
    <citation type="submission" date="2015-10" db="EMBL/GenBank/DDBJ databases">
        <authorList>
            <person name="Regsiter A."/>
            <person name="william w."/>
        </authorList>
    </citation>
    <scope>NUCLEOTIDE SEQUENCE</scope>
    <source>
        <strain evidence="1">Montdore</strain>
    </source>
</reference>
<accession>A0A292PHU4</accession>
<gene>
    <name evidence="1" type="ORF">GSTUAT00009162001</name>
</gene>
<dbReference type="EMBL" id="LN891372">
    <property type="protein sequence ID" value="CUS06759.1"/>
    <property type="molecule type" value="Genomic_DNA"/>
</dbReference>
<evidence type="ECO:0000313" key="2">
    <source>
        <dbReference type="Proteomes" id="UP001412239"/>
    </source>
</evidence>
<organism evidence="1 2">
    <name type="scientific">Tuber aestivum</name>
    <name type="common">summer truffle</name>
    <dbReference type="NCBI Taxonomy" id="59557"/>
    <lineage>
        <taxon>Eukaryota</taxon>
        <taxon>Fungi</taxon>
        <taxon>Dikarya</taxon>
        <taxon>Ascomycota</taxon>
        <taxon>Pezizomycotina</taxon>
        <taxon>Pezizomycetes</taxon>
        <taxon>Pezizales</taxon>
        <taxon>Tuberaceae</taxon>
        <taxon>Tuber</taxon>
    </lineage>
</organism>
<dbReference type="AlphaFoldDB" id="A0A292PHU4"/>
<sequence length="110" mass="12348">MGHSLPGTSGFGARWGCSRSHLRIGSHLQCLHVQSFLDSISLQSSLRQPLSLRYRRFALPQGGQPVVYRNICYGGLFDWSLLPCPGYQRSCVCFPRAIIMIVVTIFTVLY</sequence>